<keyword evidence="1" id="KW-1277">Toxin-antitoxin system</keyword>
<dbReference type="Proteomes" id="UP001596227">
    <property type="component" value="Unassembled WGS sequence"/>
</dbReference>
<gene>
    <name evidence="2" type="ORF">ACFQH1_03305</name>
</gene>
<name>A0ABW1UEE2_9LACO</name>
<protein>
    <submittedName>
        <fullName evidence="2">Type II toxin-antitoxin system RelE/ParE family toxin</fullName>
    </submittedName>
</protein>
<keyword evidence="3" id="KW-1185">Reference proteome</keyword>
<dbReference type="RefSeq" id="WP_137605988.1">
    <property type="nucleotide sequence ID" value="NZ_BJDH01000001.1"/>
</dbReference>
<sequence length="110" mass="13159">MSENWHINYSKEARQDILSIKNYFLLKSLSHTLINSKVKKILDTIDTLTTFPNRHQRYMDEPWYSYGIRFMPIDNFIVFYLPDNRSKNILISRIMTSKNNFSQSLSLNHP</sequence>
<dbReference type="Gene3D" id="3.30.2310.20">
    <property type="entry name" value="RelE-like"/>
    <property type="match status" value="1"/>
</dbReference>
<organism evidence="2 3">
    <name type="scientific">Lactiplantibacillus daoliensis</name>
    <dbReference type="NCBI Taxonomy" id="2559916"/>
    <lineage>
        <taxon>Bacteria</taxon>
        <taxon>Bacillati</taxon>
        <taxon>Bacillota</taxon>
        <taxon>Bacilli</taxon>
        <taxon>Lactobacillales</taxon>
        <taxon>Lactobacillaceae</taxon>
        <taxon>Lactiplantibacillus</taxon>
    </lineage>
</organism>
<accession>A0ABW1UEE2</accession>
<dbReference type="InterPro" id="IPR007712">
    <property type="entry name" value="RelE/ParE_toxin"/>
</dbReference>
<dbReference type="InterPro" id="IPR035093">
    <property type="entry name" value="RelE/ParE_toxin_dom_sf"/>
</dbReference>
<dbReference type="Pfam" id="PF05016">
    <property type="entry name" value="ParE_toxin"/>
    <property type="match status" value="1"/>
</dbReference>
<comment type="caution">
    <text evidence="2">The sequence shown here is derived from an EMBL/GenBank/DDBJ whole genome shotgun (WGS) entry which is preliminary data.</text>
</comment>
<reference evidence="3" key="1">
    <citation type="journal article" date="2019" name="Int. J. Syst. Evol. Microbiol.">
        <title>The Global Catalogue of Microorganisms (GCM) 10K type strain sequencing project: providing services to taxonomists for standard genome sequencing and annotation.</title>
        <authorList>
            <consortium name="The Broad Institute Genomics Platform"/>
            <consortium name="The Broad Institute Genome Sequencing Center for Infectious Disease"/>
            <person name="Wu L."/>
            <person name="Ma J."/>
        </authorList>
    </citation>
    <scope>NUCLEOTIDE SEQUENCE [LARGE SCALE GENOMIC DNA]</scope>
    <source>
        <strain evidence="3">CCM 8934</strain>
    </source>
</reference>
<dbReference type="EMBL" id="JBHSSB010000014">
    <property type="protein sequence ID" value="MFC6294229.1"/>
    <property type="molecule type" value="Genomic_DNA"/>
</dbReference>
<evidence type="ECO:0000313" key="3">
    <source>
        <dbReference type="Proteomes" id="UP001596227"/>
    </source>
</evidence>
<proteinExistence type="predicted"/>
<evidence type="ECO:0000313" key="2">
    <source>
        <dbReference type="EMBL" id="MFC6294229.1"/>
    </source>
</evidence>
<evidence type="ECO:0000256" key="1">
    <source>
        <dbReference type="ARBA" id="ARBA00022649"/>
    </source>
</evidence>